<comment type="caution">
    <text evidence="3">The sequence shown here is derived from an EMBL/GenBank/DDBJ whole genome shotgun (WGS) entry which is preliminary data.</text>
</comment>
<name>A0A844B8L4_9BURK</name>
<dbReference type="PANTHER" id="PTHR38110:SF1">
    <property type="entry name" value="THIOESTERASE DOMAIN-CONTAINING PROTEIN"/>
    <property type="match status" value="1"/>
</dbReference>
<dbReference type="Proteomes" id="UP000487350">
    <property type="component" value="Unassembled WGS sequence"/>
</dbReference>
<dbReference type="RefSeq" id="WP_153586802.1">
    <property type="nucleotide sequence ID" value="NZ_WJBU01000025.1"/>
</dbReference>
<protein>
    <submittedName>
        <fullName evidence="3">Thioesterase family protein</fullName>
    </submittedName>
</protein>
<dbReference type="OrthoDB" id="4370297at2"/>
<accession>A0A844B8L4</accession>
<dbReference type="InterPro" id="IPR029069">
    <property type="entry name" value="HotDog_dom_sf"/>
</dbReference>
<evidence type="ECO:0000259" key="2">
    <source>
        <dbReference type="Pfam" id="PF20789"/>
    </source>
</evidence>
<proteinExistence type="predicted"/>
<dbReference type="Pfam" id="PF20789">
    <property type="entry name" value="4HBT_3C"/>
    <property type="match status" value="1"/>
</dbReference>
<feature type="domain" description="Acyl-CoA thioesterase-like C-terminal" evidence="2">
    <location>
        <begin position="132"/>
        <end position="266"/>
    </location>
</feature>
<dbReference type="SUPFAM" id="SSF54637">
    <property type="entry name" value="Thioesterase/thiol ester dehydrase-isomerase"/>
    <property type="match status" value="2"/>
</dbReference>
<feature type="domain" description="Acyl-CoA thioesterase-like N-terminal HotDog" evidence="1">
    <location>
        <begin position="27"/>
        <end position="107"/>
    </location>
</feature>
<dbReference type="Pfam" id="PF13622">
    <property type="entry name" value="4HBT_3"/>
    <property type="match status" value="1"/>
</dbReference>
<dbReference type="InterPro" id="IPR049449">
    <property type="entry name" value="TesB_ACOT8-like_N"/>
</dbReference>
<evidence type="ECO:0000259" key="1">
    <source>
        <dbReference type="Pfam" id="PF13622"/>
    </source>
</evidence>
<dbReference type="InterPro" id="IPR052389">
    <property type="entry name" value="Sec_Metab_Biosynth-Assoc"/>
</dbReference>
<dbReference type="InterPro" id="IPR049450">
    <property type="entry name" value="ACOT8-like_C"/>
</dbReference>
<evidence type="ECO:0000313" key="4">
    <source>
        <dbReference type="Proteomes" id="UP000487350"/>
    </source>
</evidence>
<dbReference type="EMBL" id="WJBU01000025">
    <property type="protein sequence ID" value="MRD49492.1"/>
    <property type="molecule type" value="Genomic_DNA"/>
</dbReference>
<evidence type="ECO:0000313" key="3">
    <source>
        <dbReference type="EMBL" id="MRD49492.1"/>
    </source>
</evidence>
<dbReference type="InterPro" id="IPR042171">
    <property type="entry name" value="Acyl-CoA_hotdog"/>
</dbReference>
<dbReference type="PANTHER" id="PTHR38110">
    <property type="entry name" value="CHROMOSOME 23, WHOLE GENOME SHOTGUN SEQUENCE"/>
    <property type="match status" value="1"/>
</dbReference>
<dbReference type="AlphaFoldDB" id="A0A844B8L4"/>
<sequence length="269" mass="29531">MSGHAFDAAIALQPAGDNLFTGATSPAYANMIGPYGGITAAQMINAVMLHPKRLGEPLSLTVNFAAALADGAFTVEARPARTNRSTQHWTLEIRQADGVVMTGTAVTAARREIWSPSSDAMPAVPPVQDVPVVSRRSRVEWLNRYEVRSVEGSLPETWDGADQEHSRTQVWVRDTPVRALDFASLTALCDVFFPRIWLRRSKFTPVGTVSMTVYFHAGDAQLKAVGTGYLMAQAQAQAFHNGYFDQSAQMWNEQGQLLATSHQIVYYKE</sequence>
<keyword evidence="4" id="KW-1185">Reference proteome</keyword>
<dbReference type="Gene3D" id="2.40.160.210">
    <property type="entry name" value="Acyl-CoA thioesterase, double hotdog domain"/>
    <property type="match status" value="1"/>
</dbReference>
<gene>
    <name evidence="3" type="ORF">GHT07_19640</name>
</gene>
<organism evidence="3 4">
    <name type="scientific">Caenimonas koreensis DSM 17982</name>
    <dbReference type="NCBI Taxonomy" id="1121255"/>
    <lineage>
        <taxon>Bacteria</taxon>
        <taxon>Pseudomonadati</taxon>
        <taxon>Pseudomonadota</taxon>
        <taxon>Betaproteobacteria</taxon>
        <taxon>Burkholderiales</taxon>
        <taxon>Comamonadaceae</taxon>
        <taxon>Caenimonas</taxon>
    </lineage>
</organism>
<reference evidence="3 4" key="1">
    <citation type="submission" date="2019-11" db="EMBL/GenBank/DDBJ databases">
        <title>Caenimonas koreensis gen. nov., sp. nov., isolated from activated sludge.</title>
        <authorList>
            <person name="Seung H.R."/>
        </authorList>
    </citation>
    <scope>NUCLEOTIDE SEQUENCE [LARGE SCALE GENOMIC DNA]</scope>
    <source>
        <strain evidence="3 4">EMB320</strain>
    </source>
</reference>